<proteinExistence type="predicted"/>
<dbReference type="SMART" id="SM00173">
    <property type="entry name" value="RAS"/>
    <property type="match status" value="1"/>
</dbReference>
<dbReference type="EMBL" id="CAXDID020000017">
    <property type="protein sequence ID" value="CAL5984949.1"/>
    <property type="molecule type" value="Genomic_DNA"/>
</dbReference>
<dbReference type="EMBL" id="CATOUU010001186">
    <property type="protein sequence ID" value="CAI9978998.1"/>
    <property type="molecule type" value="Genomic_DNA"/>
</dbReference>
<evidence type="ECO:0000313" key="4">
    <source>
        <dbReference type="EMBL" id="CAL5984949.1"/>
    </source>
</evidence>
<dbReference type="InterPro" id="IPR050227">
    <property type="entry name" value="Rab"/>
</dbReference>
<dbReference type="GO" id="GO:0003924">
    <property type="term" value="F:GTPase activity"/>
    <property type="evidence" value="ECO:0007669"/>
    <property type="project" value="InterPro"/>
</dbReference>
<dbReference type="PROSITE" id="PS51419">
    <property type="entry name" value="RAB"/>
    <property type="match status" value="1"/>
</dbReference>
<reference evidence="3" key="1">
    <citation type="submission" date="2023-06" db="EMBL/GenBank/DDBJ databases">
        <authorList>
            <person name="Kurt Z."/>
        </authorList>
    </citation>
    <scope>NUCLEOTIDE SEQUENCE</scope>
</reference>
<dbReference type="PRINTS" id="PR00449">
    <property type="entry name" value="RASTRNSFRMNG"/>
</dbReference>
<dbReference type="Gene3D" id="3.40.50.300">
    <property type="entry name" value="P-loop containing nucleotide triphosphate hydrolases"/>
    <property type="match status" value="1"/>
</dbReference>
<evidence type="ECO:0000313" key="5">
    <source>
        <dbReference type="Proteomes" id="UP001642409"/>
    </source>
</evidence>
<evidence type="ECO:0000256" key="1">
    <source>
        <dbReference type="ARBA" id="ARBA00022741"/>
    </source>
</evidence>
<evidence type="ECO:0000256" key="2">
    <source>
        <dbReference type="ARBA" id="ARBA00023134"/>
    </source>
</evidence>
<dbReference type="SUPFAM" id="SSF52540">
    <property type="entry name" value="P-loop containing nucleoside triphosphate hydrolases"/>
    <property type="match status" value="1"/>
</dbReference>
<keyword evidence="2" id="KW-0342">GTP-binding</keyword>
<dbReference type="PROSITE" id="PS51421">
    <property type="entry name" value="RAS"/>
    <property type="match status" value="1"/>
</dbReference>
<organism evidence="3">
    <name type="scientific">Hexamita inflata</name>
    <dbReference type="NCBI Taxonomy" id="28002"/>
    <lineage>
        <taxon>Eukaryota</taxon>
        <taxon>Metamonada</taxon>
        <taxon>Diplomonadida</taxon>
        <taxon>Hexamitidae</taxon>
        <taxon>Hexamitinae</taxon>
        <taxon>Hexamita</taxon>
    </lineage>
</organism>
<dbReference type="InterPro" id="IPR001806">
    <property type="entry name" value="Small_GTPase"/>
</dbReference>
<name>A0AA86RQE4_9EUKA</name>
<dbReference type="CDD" id="cd00154">
    <property type="entry name" value="Rab"/>
    <property type="match status" value="1"/>
</dbReference>
<protein>
    <submittedName>
        <fullName evidence="3">Rab11</fullName>
    </submittedName>
</protein>
<reference evidence="4 5" key="2">
    <citation type="submission" date="2024-07" db="EMBL/GenBank/DDBJ databases">
        <authorList>
            <person name="Akdeniz Z."/>
        </authorList>
    </citation>
    <scope>NUCLEOTIDE SEQUENCE [LARGE SCALE GENOMIC DNA]</scope>
</reference>
<dbReference type="Proteomes" id="UP001642409">
    <property type="component" value="Unassembled WGS sequence"/>
</dbReference>
<keyword evidence="5" id="KW-1185">Reference proteome</keyword>
<evidence type="ECO:0000313" key="3">
    <source>
        <dbReference type="EMBL" id="CAI9978998.1"/>
    </source>
</evidence>
<dbReference type="FunFam" id="3.40.50.300:FF:001447">
    <property type="entry name" value="Ras-related protein Rab-1B"/>
    <property type="match status" value="1"/>
</dbReference>
<gene>
    <name evidence="3" type="ORF">HINF_LOCUS66643</name>
    <name evidence="4" type="ORF">HINF_LOCUS8410</name>
</gene>
<dbReference type="Pfam" id="PF00071">
    <property type="entry name" value="Ras"/>
    <property type="match status" value="1"/>
</dbReference>
<dbReference type="SMART" id="SM00175">
    <property type="entry name" value="RAB"/>
    <property type="match status" value="1"/>
</dbReference>
<accession>A0AA86RQE4</accession>
<keyword evidence="1" id="KW-0547">Nucleotide-binding</keyword>
<comment type="caution">
    <text evidence="3">The sequence shown here is derived from an EMBL/GenBank/DDBJ whole genome shotgun (WGS) entry which is preliminary data.</text>
</comment>
<sequence length="152" mass="17747">MNKLSNRICERYEPTIGVDFTIKTIQCISNEKEETVRIHVWDTSGEERYDKITRSYFRGAHSFAIMFNINQIESFEKCKKIINEINEIAYGNPAVILIGNQIGQSREVSFDEAVEFAYQHDIAYYEVSGDMTDAEIYLRKLVQLIFINQENE</sequence>
<dbReference type="AlphaFoldDB" id="A0AA86RQE4"/>
<dbReference type="InterPro" id="IPR027417">
    <property type="entry name" value="P-loop_NTPase"/>
</dbReference>
<dbReference type="GO" id="GO:0005525">
    <property type="term" value="F:GTP binding"/>
    <property type="evidence" value="ECO:0007669"/>
    <property type="project" value="UniProtKB-KW"/>
</dbReference>
<dbReference type="PANTHER" id="PTHR47977">
    <property type="entry name" value="RAS-RELATED PROTEIN RAB"/>
    <property type="match status" value="1"/>
</dbReference>